<organism evidence="5 6">
    <name type="scientific">Falsarthrobacter nasiphocae</name>
    <dbReference type="NCBI Taxonomy" id="189863"/>
    <lineage>
        <taxon>Bacteria</taxon>
        <taxon>Bacillati</taxon>
        <taxon>Actinomycetota</taxon>
        <taxon>Actinomycetes</taxon>
        <taxon>Micrococcales</taxon>
        <taxon>Micrococcaceae</taxon>
        <taxon>Falsarthrobacter</taxon>
    </lineage>
</organism>
<evidence type="ECO:0000256" key="1">
    <source>
        <dbReference type="ARBA" id="ARBA00022553"/>
    </source>
</evidence>
<proteinExistence type="predicted"/>
<accession>A0AAE3YH19</accession>
<reference evidence="5" key="1">
    <citation type="submission" date="2023-07" db="EMBL/GenBank/DDBJ databases">
        <title>Sequencing the genomes of 1000 actinobacteria strains.</title>
        <authorList>
            <person name="Klenk H.-P."/>
        </authorList>
    </citation>
    <scope>NUCLEOTIDE SEQUENCE</scope>
    <source>
        <strain evidence="5">DSM 13988</strain>
    </source>
</reference>
<dbReference type="SUPFAM" id="SSF49879">
    <property type="entry name" value="SMAD/FHA domain"/>
    <property type="match status" value="1"/>
</dbReference>
<feature type="compositionally biased region" description="Low complexity" evidence="2">
    <location>
        <begin position="42"/>
        <end position="69"/>
    </location>
</feature>
<evidence type="ECO:0000259" key="4">
    <source>
        <dbReference type="PROSITE" id="PS50006"/>
    </source>
</evidence>
<dbReference type="InterPro" id="IPR000253">
    <property type="entry name" value="FHA_dom"/>
</dbReference>
<dbReference type="Proteomes" id="UP001247307">
    <property type="component" value="Unassembled WGS sequence"/>
</dbReference>
<dbReference type="InterPro" id="IPR008984">
    <property type="entry name" value="SMAD_FHA_dom_sf"/>
</dbReference>
<keyword evidence="3" id="KW-0472">Membrane</keyword>
<dbReference type="Gene3D" id="2.60.200.20">
    <property type="match status" value="1"/>
</dbReference>
<comment type="caution">
    <text evidence="5">The sequence shown here is derived from an EMBL/GenBank/DDBJ whole genome shotgun (WGS) entry which is preliminary data.</text>
</comment>
<dbReference type="AlphaFoldDB" id="A0AAE3YH19"/>
<name>A0AAE3YH19_9MICC</name>
<feature type="domain" description="FHA" evidence="4">
    <location>
        <begin position="99"/>
        <end position="148"/>
    </location>
</feature>
<feature type="region of interest" description="Disordered" evidence="2">
    <location>
        <begin position="36"/>
        <end position="77"/>
    </location>
</feature>
<evidence type="ECO:0000313" key="5">
    <source>
        <dbReference type="EMBL" id="MDR6892040.1"/>
    </source>
</evidence>
<dbReference type="PANTHER" id="PTHR23308">
    <property type="entry name" value="NUCLEAR INHIBITOR OF PROTEIN PHOSPHATASE-1"/>
    <property type="match status" value="1"/>
</dbReference>
<keyword evidence="3" id="KW-1133">Transmembrane helix</keyword>
<dbReference type="RefSeq" id="WP_309850497.1">
    <property type="nucleotide sequence ID" value="NZ_BAAAIU010000005.1"/>
</dbReference>
<dbReference type="Pfam" id="PF00498">
    <property type="entry name" value="FHA"/>
    <property type="match status" value="1"/>
</dbReference>
<evidence type="ECO:0000256" key="2">
    <source>
        <dbReference type="SAM" id="MobiDB-lite"/>
    </source>
</evidence>
<dbReference type="InterPro" id="IPR050923">
    <property type="entry name" value="Cell_Proc_Reg/RNA_Proc"/>
</dbReference>
<sequence length="171" mass="18106">MSELTITAIRFAFLILLWVFVAMVVGSLRRDLGVQGPRRTGSVPAARQSARAVAPAAAAPAPARTAPQSGQTPRVRPSKLVVTEGPQSGTVLDLADSPVLLGRAQEATLVLADDYASGRHARLFPQGSRWFIEDLGSTNGTFVGSEPLVRAVPVEPGAPLRIGKTVFELRN</sequence>
<dbReference type="SMART" id="SM00240">
    <property type="entry name" value="FHA"/>
    <property type="match status" value="1"/>
</dbReference>
<evidence type="ECO:0000256" key="3">
    <source>
        <dbReference type="SAM" id="Phobius"/>
    </source>
</evidence>
<dbReference type="EMBL" id="JAVDUI010000001">
    <property type="protein sequence ID" value="MDR6892040.1"/>
    <property type="molecule type" value="Genomic_DNA"/>
</dbReference>
<keyword evidence="3" id="KW-0812">Transmembrane</keyword>
<keyword evidence="6" id="KW-1185">Reference proteome</keyword>
<gene>
    <name evidence="5" type="ORF">J2S35_000980</name>
</gene>
<feature type="transmembrane region" description="Helical" evidence="3">
    <location>
        <begin position="6"/>
        <end position="28"/>
    </location>
</feature>
<keyword evidence="1" id="KW-0597">Phosphoprotein</keyword>
<protein>
    <submittedName>
        <fullName evidence="5">PSer/pThr/pTyr-binding forkhead associated (FHA) protein</fullName>
    </submittedName>
</protein>
<evidence type="ECO:0000313" key="6">
    <source>
        <dbReference type="Proteomes" id="UP001247307"/>
    </source>
</evidence>
<dbReference type="PROSITE" id="PS50006">
    <property type="entry name" value="FHA_DOMAIN"/>
    <property type="match status" value="1"/>
</dbReference>